<evidence type="ECO:0000313" key="4">
    <source>
        <dbReference type="Proteomes" id="UP000249393"/>
    </source>
</evidence>
<dbReference type="Gene3D" id="3.90.1300.10">
    <property type="entry name" value="Amidase signature (AS) domain"/>
    <property type="match status" value="1"/>
</dbReference>
<dbReference type="SUPFAM" id="SSF75304">
    <property type="entry name" value="Amidase signature (AS) enzymes"/>
    <property type="match status" value="1"/>
</dbReference>
<dbReference type="Pfam" id="PF01425">
    <property type="entry name" value="Amidase"/>
    <property type="match status" value="1"/>
</dbReference>
<dbReference type="AlphaFoldDB" id="A0A2W5VJP4"/>
<gene>
    <name evidence="3" type="ORF">DI526_01650</name>
</gene>
<proteinExistence type="inferred from homology"/>
<dbReference type="InterPro" id="IPR000120">
    <property type="entry name" value="Amidase"/>
</dbReference>
<dbReference type="PANTHER" id="PTHR11895:SF7">
    <property type="entry name" value="GLUTAMYL-TRNA(GLN) AMIDOTRANSFERASE SUBUNIT A, MITOCHONDRIAL"/>
    <property type="match status" value="1"/>
</dbReference>
<dbReference type="Proteomes" id="UP000249393">
    <property type="component" value="Unassembled WGS sequence"/>
</dbReference>
<accession>A0A2W5VJP4</accession>
<reference evidence="3 4" key="1">
    <citation type="submission" date="2017-08" db="EMBL/GenBank/DDBJ databases">
        <title>Infants hospitalized years apart are colonized by the same room-sourced microbial strains.</title>
        <authorList>
            <person name="Brooks B."/>
            <person name="Olm M.R."/>
            <person name="Firek B.A."/>
            <person name="Baker R."/>
            <person name="Thomas B.C."/>
            <person name="Morowitz M.J."/>
            <person name="Banfield J.F."/>
        </authorList>
    </citation>
    <scope>NUCLEOTIDE SEQUENCE [LARGE SCALE GENOMIC DNA]</scope>
    <source>
        <strain evidence="3">S2_003_000_R2_4</strain>
    </source>
</reference>
<organism evidence="3 4">
    <name type="scientific">Caulobacter segnis</name>
    <dbReference type="NCBI Taxonomy" id="88688"/>
    <lineage>
        <taxon>Bacteria</taxon>
        <taxon>Pseudomonadati</taxon>
        <taxon>Pseudomonadota</taxon>
        <taxon>Alphaproteobacteria</taxon>
        <taxon>Caulobacterales</taxon>
        <taxon>Caulobacteraceae</taxon>
        <taxon>Caulobacter</taxon>
    </lineage>
</organism>
<comment type="caution">
    <text evidence="3">The sequence shown here is derived from an EMBL/GenBank/DDBJ whole genome shotgun (WGS) entry which is preliminary data.</text>
</comment>
<evidence type="ECO:0000256" key="1">
    <source>
        <dbReference type="ARBA" id="ARBA00009199"/>
    </source>
</evidence>
<dbReference type="InterPro" id="IPR036928">
    <property type="entry name" value="AS_sf"/>
</dbReference>
<dbReference type="InterPro" id="IPR023631">
    <property type="entry name" value="Amidase_dom"/>
</dbReference>
<feature type="domain" description="Amidase" evidence="2">
    <location>
        <begin position="28"/>
        <end position="420"/>
    </location>
</feature>
<dbReference type="GO" id="GO:0003824">
    <property type="term" value="F:catalytic activity"/>
    <property type="evidence" value="ECO:0007669"/>
    <property type="project" value="InterPro"/>
</dbReference>
<dbReference type="PANTHER" id="PTHR11895">
    <property type="entry name" value="TRANSAMIDASE"/>
    <property type="match status" value="1"/>
</dbReference>
<comment type="similarity">
    <text evidence="1">Belongs to the amidase family.</text>
</comment>
<dbReference type="RefSeq" id="WP_304273356.1">
    <property type="nucleotide sequence ID" value="NZ_QFQZ01000003.1"/>
</dbReference>
<dbReference type="EMBL" id="QFQZ01000003">
    <property type="protein sequence ID" value="PZR36926.1"/>
    <property type="molecule type" value="Genomic_DNA"/>
</dbReference>
<evidence type="ECO:0000259" key="2">
    <source>
        <dbReference type="Pfam" id="PF01425"/>
    </source>
</evidence>
<evidence type="ECO:0000313" key="3">
    <source>
        <dbReference type="EMBL" id="PZR36926.1"/>
    </source>
</evidence>
<protein>
    <submittedName>
        <fullName evidence="3">Amidase</fullName>
    </submittedName>
</protein>
<name>A0A2W5VJP4_9CAUL</name>
<sequence length="445" mass="45355">MSFHNPIVEAGVAGLTALFRDRAVTPSEATETYLARIERLNPMLGAVTATDAEGARAAAEASGGRWRNGEPLSNIDGVPIAVKANIAIAGLPWTSGVGAYRGRIPARDAETVERLRAAGAVILGALNMHEGALGATTDNLAYGRCYNPYRHGWTPGGSSGGSGAATAAGLCAAALGTDTMGSVRIPSAYCGVFGFKPAKGFISTAGVEPLSWTYDHVGVHARSAEDARLLAVAASGQEIGSQAVQGPIAVLDFEGQVEVDAAVADAFAAAIEAARKAGLQTTSLRLSDYDFSRLRRAGLLVGEAEGAVVHAAALAEDPEGFSPEFRALLDWGAGQPAIKLARAYRDLAKAVAEVEALLAPFAGLLTPTAPQTAFPFEQGAPANQADFTALGAFMGAPAVAFPTGLSPDGLPLSGQIIARDAATALALAEALSSPFARSTPSGFSA</sequence>